<comment type="caution">
    <text evidence="2">The sequence shown here is derived from an EMBL/GenBank/DDBJ whole genome shotgun (WGS) entry which is preliminary data.</text>
</comment>
<keyword evidence="2" id="KW-0347">Helicase</keyword>
<organism evidence="2 3">
    <name type="scientific">Lentinula edodes</name>
    <name type="common">Shiitake mushroom</name>
    <name type="synonym">Lentinus edodes</name>
    <dbReference type="NCBI Taxonomy" id="5353"/>
    <lineage>
        <taxon>Eukaryota</taxon>
        <taxon>Fungi</taxon>
        <taxon>Dikarya</taxon>
        <taxon>Basidiomycota</taxon>
        <taxon>Agaricomycotina</taxon>
        <taxon>Agaricomycetes</taxon>
        <taxon>Agaricomycetidae</taxon>
        <taxon>Agaricales</taxon>
        <taxon>Marasmiineae</taxon>
        <taxon>Omphalotaceae</taxon>
        <taxon>Lentinula</taxon>
    </lineage>
</organism>
<gene>
    <name evidence="2" type="ORF">LENED_000065</name>
</gene>
<evidence type="ECO:0000313" key="2">
    <source>
        <dbReference type="EMBL" id="GAV98673.1"/>
    </source>
</evidence>
<name>A0A1Q3DUX1_LENED</name>
<proteinExistence type="predicted"/>
<keyword evidence="2" id="KW-0547">Nucleotide-binding</keyword>
<reference evidence="2 3" key="1">
    <citation type="submission" date="2016-08" db="EMBL/GenBank/DDBJ databases">
        <authorList>
            <consortium name="Lentinula edodes genome sequencing consortium"/>
            <person name="Sakamoto Y."/>
            <person name="Nakade K."/>
            <person name="Sato S."/>
            <person name="Yoshida Y."/>
            <person name="Miyazaki K."/>
            <person name="Natsume S."/>
            <person name="Konno N."/>
        </authorList>
    </citation>
    <scope>NUCLEOTIDE SEQUENCE [LARGE SCALE GENOMIC DNA]</scope>
    <source>
        <strain evidence="2 3">NBRC 111202</strain>
    </source>
</reference>
<dbReference type="AlphaFoldDB" id="A0A1Q3DUX1"/>
<sequence length="665" mass="75501">MLLRDTRNIFTFDLPLSVAQALQALQDGLVDDQISDVDLMYLVHQLLMSLWTQHWPQDVETKFTTDPTMLFLAFRMIIPSGGFREPNQTSPVVARITYCQRLVFVLELLKNHDQPNYNASTECDRLEQYFTEKNDYTFNSLRSLQHLASTLAIKQKSLPRVVWLDRKQWDHMLYLGDSIKFADLCQVFHNIEQELVPLWEDKIMLGTKLSIDIHSALLCDDLTRKLPPYSMFKDPRNTCLHTRSALFRAIVSTPALRDQFIVGIDMANNTPRWNKVALRSWLYQYSRFNLLLMLRWEMLAGSPTRGTEMVSMLAQNTQTRPRNLYAIGPNIALVGQYHKSGAISGSDKLLPRAGDAFTADLTIQNLALARPFAQFIATVCYPNDPKVIEAYRDLLFPNMGRAFDSDELSDAMAKYSHQVLNVRLGLNAFRHVSIAFRRMLVDQATEQETDNEIIRHVEAEQAGHSEHVEQTIYAVSLDSIGEYSDQMLGVFCDASARWQIKCGIVPTGVSRSYREATAACYQDLRSKGLFAVDEFTTAESRTRALLADVKDFIKSSMTAATEDIATSLLNKLQPLLLQQQSSSTSATVVTTPPRPPPLVTTFSPTRQPTKRRGTVSIVVDSSPTKKGREFSPELSDLEEEQIRSFTKPSTLQCKFMTCICDFQFH</sequence>
<keyword evidence="3" id="KW-1185">Reference proteome</keyword>
<evidence type="ECO:0000256" key="1">
    <source>
        <dbReference type="SAM" id="MobiDB-lite"/>
    </source>
</evidence>
<keyword evidence="2" id="KW-0067">ATP-binding</keyword>
<keyword evidence="2" id="KW-0378">Hydrolase</keyword>
<accession>A0A1Q3DUX1</accession>
<dbReference type="GO" id="GO:0004386">
    <property type="term" value="F:helicase activity"/>
    <property type="evidence" value="ECO:0007669"/>
    <property type="project" value="UniProtKB-KW"/>
</dbReference>
<dbReference type="EMBL" id="BDGU01000001">
    <property type="protein sequence ID" value="GAV98673.1"/>
    <property type="molecule type" value="Genomic_DNA"/>
</dbReference>
<reference evidence="2 3" key="2">
    <citation type="submission" date="2017-02" db="EMBL/GenBank/DDBJ databases">
        <title>A genome survey and senescence transcriptome analysis in Lentinula edodes.</title>
        <authorList>
            <person name="Sakamoto Y."/>
            <person name="Nakade K."/>
            <person name="Sato S."/>
            <person name="Yoshida Y."/>
            <person name="Miyazaki K."/>
            <person name="Natsume S."/>
            <person name="Konno N."/>
        </authorList>
    </citation>
    <scope>NUCLEOTIDE SEQUENCE [LARGE SCALE GENOMIC DNA]</scope>
    <source>
        <strain evidence="2 3">NBRC 111202</strain>
    </source>
</reference>
<dbReference type="Proteomes" id="UP000188533">
    <property type="component" value="Unassembled WGS sequence"/>
</dbReference>
<protein>
    <submittedName>
        <fullName evidence="2">Dna helicase</fullName>
    </submittedName>
</protein>
<dbReference type="STRING" id="5353.A0A1Q3DUX1"/>
<feature type="region of interest" description="Disordered" evidence="1">
    <location>
        <begin position="583"/>
        <end position="614"/>
    </location>
</feature>
<evidence type="ECO:0000313" key="3">
    <source>
        <dbReference type="Proteomes" id="UP000188533"/>
    </source>
</evidence>